<organism evidence="4 5">
    <name type="scientific">Methyloprofundus sedimenti</name>
    <dbReference type="NCBI Taxonomy" id="1420851"/>
    <lineage>
        <taxon>Bacteria</taxon>
        <taxon>Pseudomonadati</taxon>
        <taxon>Pseudomonadota</taxon>
        <taxon>Gammaproteobacteria</taxon>
        <taxon>Methylococcales</taxon>
        <taxon>Methylococcaceae</taxon>
        <taxon>Methyloprofundus</taxon>
    </lineage>
</organism>
<dbReference type="Pfam" id="PF13416">
    <property type="entry name" value="SBP_bac_8"/>
    <property type="match status" value="1"/>
</dbReference>
<dbReference type="GO" id="GO:0015768">
    <property type="term" value="P:maltose transport"/>
    <property type="evidence" value="ECO:0007669"/>
    <property type="project" value="TreeGrafter"/>
</dbReference>
<dbReference type="EMBL" id="LPUF01000001">
    <property type="protein sequence ID" value="OQK18774.1"/>
    <property type="molecule type" value="Genomic_DNA"/>
</dbReference>
<accession>A0A1V8MAZ9</accession>
<dbReference type="SUPFAM" id="SSF53850">
    <property type="entry name" value="Periplasmic binding protein-like II"/>
    <property type="match status" value="1"/>
</dbReference>
<dbReference type="GO" id="GO:0042956">
    <property type="term" value="P:maltodextrin transmembrane transport"/>
    <property type="evidence" value="ECO:0007669"/>
    <property type="project" value="TreeGrafter"/>
</dbReference>
<dbReference type="AlphaFoldDB" id="A0A1V8MAZ9"/>
<comment type="caution">
    <text evidence="4">The sequence shown here is derived from an EMBL/GenBank/DDBJ whole genome shotgun (WGS) entry which is preliminary data.</text>
</comment>
<evidence type="ECO:0000256" key="2">
    <source>
        <dbReference type="ARBA" id="ARBA00022448"/>
    </source>
</evidence>
<dbReference type="PANTHER" id="PTHR30061">
    <property type="entry name" value="MALTOSE-BINDING PERIPLASMIC PROTEIN"/>
    <property type="match status" value="1"/>
</dbReference>
<keyword evidence="2" id="KW-0813">Transport</keyword>
<dbReference type="OrthoDB" id="9762335at2"/>
<protein>
    <submittedName>
        <fullName evidence="4">ABC transporter substrate-binding protein</fullName>
    </submittedName>
</protein>
<name>A0A1V8MAZ9_9GAMM</name>
<dbReference type="PANTHER" id="PTHR30061:SF50">
    <property type="entry name" value="MALTOSE_MALTODEXTRIN-BINDING PERIPLASMIC PROTEIN"/>
    <property type="match status" value="1"/>
</dbReference>
<evidence type="ECO:0000256" key="1">
    <source>
        <dbReference type="ARBA" id="ARBA00008520"/>
    </source>
</evidence>
<proteinExistence type="inferred from homology"/>
<dbReference type="GO" id="GO:1901982">
    <property type="term" value="F:maltose binding"/>
    <property type="evidence" value="ECO:0007669"/>
    <property type="project" value="TreeGrafter"/>
</dbReference>
<evidence type="ECO:0000256" key="3">
    <source>
        <dbReference type="ARBA" id="ARBA00022729"/>
    </source>
</evidence>
<dbReference type="Proteomes" id="UP000191980">
    <property type="component" value="Unassembled WGS sequence"/>
</dbReference>
<keyword evidence="5" id="KW-1185">Reference proteome</keyword>
<keyword evidence="3" id="KW-0732">Signal</keyword>
<reference evidence="4 5" key="1">
    <citation type="submission" date="2015-12" db="EMBL/GenBank/DDBJ databases">
        <authorList>
            <person name="Shamseldin A."/>
            <person name="Moawad H."/>
            <person name="Abd El-Rahim W.M."/>
            <person name="Sadowsky M.J."/>
        </authorList>
    </citation>
    <scope>NUCLEOTIDE SEQUENCE [LARGE SCALE GENOMIC DNA]</scope>
    <source>
        <strain evidence="4 5">WF1</strain>
    </source>
</reference>
<comment type="similarity">
    <text evidence="1">Belongs to the bacterial solute-binding protein 1 family.</text>
</comment>
<evidence type="ECO:0000313" key="4">
    <source>
        <dbReference type="EMBL" id="OQK18774.1"/>
    </source>
</evidence>
<dbReference type="GO" id="GO:0055052">
    <property type="term" value="C:ATP-binding cassette (ABC) transporter complex, substrate-binding subunit-containing"/>
    <property type="evidence" value="ECO:0007669"/>
    <property type="project" value="TreeGrafter"/>
</dbReference>
<dbReference type="InterPro" id="IPR006059">
    <property type="entry name" value="SBP"/>
</dbReference>
<dbReference type="STRING" id="1420851.AU255_12615"/>
<gene>
    <name evidence="4" type="ORF">AU255_12615</name>
</gene>
<sequence>MLFFLLFVKAIYAAPVILKLWRHETGDQELNASIQAIKRFNAAQNQWHINYATLPQSSYTESITAAALAKQLPCILDVDQPTVANFAWAGHLLPLDKLIDKKTLNKLTQGAKSFYQGQLYSIGQFDVVLTLFARKSILQKLDIRIADMNQPYSADEFLHILRKLKNDNVVTYPLDINTLSKGEWIAYGFSPWLQSAGGDLINRKNFIQAEGILNGPKSMQAIHWYKTLFTEKLVERQTVDDQGFLQGRVIFHYTGSWSAKDYTDAFKDDLLIIPPIDFGNGPKVGSGSWQWGISRSCKHQEAAAAFLNFLLKPEEIAKFSDATGLVPVSDEAAALTQNYRQGDKWRKFYEYSKRYSVARPETPAYPIISSSFEKAMLDIRNGKDELDAIDAAVDDIEYNILRNRGYGFTTGE</sequence>
<dbReference type="Gene3D" id="3.40.190.10">
    <property type="entry name" value="Periplasmic binding protein-like II"/>
    <property type="match status" value="1"/>
</dbReference>
<evidence type="ECO:0000313" key="5">
    <source>
        <dbReference type="Proteomes" id="UP000191980"/>
    </source>
</evidence>